<sequence length="410" mass="44971">MSQLDPELVAQARRVQPGEVPFDFSEMFFSRTDARGVIEAGNSVFCRVSGYEWDQMKGAPHKIVRHPDTPRGLFHLMWARLKAGETIGAYVKNRAQDGRHYWVFAVATPVDGGYASARIKPSSPIFEEVQALYADLVEKEAAGLTPEQSADLLQALLAEKGYASYDIFQGVALAAEAQYRARKLDRTLDLAHKRFAAMSTAIFDVARETAEMTEAFKAIRTVPMNMRILASRLENAGGPISAISVNYGSMLDEMATWVRTFMDGSDCAFARIRDAIVRGHFLTCVADVQVEMVAQLGRESGDRVEQDIAAFEAQSTLFKARATEALSVVEVEAARLSRSVLDMKRYVTGLSSTRMMCKIESATLGGSGDSLAGIVDQLDACQDEIESRLSRIVELNAVIQANTGMLRASA</sequence>
<dbReference type="NCBIfam" id="TIGR00229">
    <property type="entry name" value="sensory_box"/>
    <property type="match status" value="1"/>
</dbReference>
<proteinExistence type="predicted"/>
<keyword evidence="3" id="KW-1185">Reference proteome</keyword>
<dbReference type="RefSeq" id="WP_114508956.1">
    <property type="nucleotide sequence ID" value="NZ_QPMK01000001.1"/>
</dbReference>
<organism evidence="2 3">
    <name type="scientific">Thalassococcus profundi</name>
    <dbReference type="NCBI Taxonomy" id="2282382"/>
    <lineage>
        <taxon>Bacteria</taxon>
        <taxon>Pseudomonadati</taxon>
        <taxon>Pseudomonadota</taxon>
        <taxon>Alphaproteobacteria</taxon>
        <taxon>Rhodobacterales</taxon>
        <taxon>Roseobacteraceae</taxon>
        <taxon>Thalassococcus</taxon>
    </lineage>
</organism>
<comment type="caution">
    <text evidence="2">The sequence shown here is derived from an EMBL/GenBank/DDBJ whole genome shotgun (WGS) entry which is preliminary data.</text>
</comment>
<dbReference type="Gene3D" id="3.30.450.20">
    <property type="entry name" value="PAS domain"/>
    <property type="match status" value="1"/>
</dbReference>
<accession>A0A369TUY6</accession>
<protein>
    <submittedName>
        <fullName evidence="2">PAS domain S-box protein</fullName>
    </submittedName>
</protein>
<evidence type="ECO:0000313" key="3">
    <source>
        <dbReference type="Proteomes" id="UP000253977"/>
    </source>
</evidence>
<dbReference type="SUPFAM" id="SSF55785">
    <property type="entry name" value="PYP-like sensor domain (PAS domain)"/>
    <property type="match status" value="1"/>
</dbReference>
<dbReference type="AlphaFoldDB" id="A0A369TUY6"/>
<evidence type="ECO:0000259" key="1">
    <source>
        <dbReference type="Pfam" id="PF08447"/>
    </source>
</evidence>
<evidence type="ECO:0000313" key="2">
    <source>
        <dbReference type="EMBL" id="RDD67977.1"/>
    </source>
</evidence>
<dbReference type="CDD" id="cd00130">
    <property type="entry name" value="PAS"/>
    <property type="match status" value="1"/>
</dbReference>
<dbReference type="OrthoDB" id="266313at2"/>
<dbReference type="InterPro" id="IPR000014">
    <property type="entry name" value="PAS"/>
</dbReference>
<dbReference type="Proteomes" id="UP000253977">
    <property type="component" value="Unassembled WGS sequence"/>
</dbReference>
<dbReference type="InterPro" id="IPR013655">
    <property type="entry name" value="PAS_fold_3"/>
</dbReference>
<dbReference type="EMBL" id="QPMK01000001">
    <property type="protein sequence ID" value="RDD67977.1"/>
    <property type="molecule type" value="Genomic_DNA"/>
</dbReference>
<dbReference type="InterPro" id="IPR035965">
    <property type="entry name" value="PAS-like_dom_sf"/>
</dbReference>
<name>A0A369TUY6_9RHOB</name>
<dbReference type="Pfam" id="PF08447">
    <property type="entry name" value="PAS_3"/>
    <property type="match status" value="1"/>
</dbReference>
<feature type="domain" description="PAS fold-3" evidence="1">
    <location>
        <begin position="42"/>
        <end position="110"/>
    </location>
</feature>
<reference evidence="2 3" key="1">
    <citation type="submission" date="2018-07" db="EMBL/GenBank/DDBJ databases">
        <title>Thalassococcus profundi sp. nov., a marine bacterium isolated from deep seawater of Okinawa Trough.</title>
        <authorList>
            <person name="Yu M."/>
        </authorList>
    </citation>
    <scope>NUCLEOTIDE SEQUENCE [LARGE SCALE GENOMIC DNA]</scope>
    <source>
        <strain evidence="2 3">WRAS1</strain>
    </source>
</reference>
<gene>
    <name evidence="2" type="ORF">DU478_00385</name>
</gene>